<evidence type="ECO:0000256" key="7">
    <source>
        <dbReference type="SAM" id="Phobius"/>
    </source>
</evidence>
<feature type="region of interest" description="Disordered" evidence="6">
    <location>
        <begin position="482"/>
        <end position="501"/>
    </location>
</feature>
<protein>
    <submittedName>
        <fullName evidence="9">AA_permease domain-containing protein</fullName>
    </submittedName>
</protein>
<dbReference type="AlphaFoldDB" id="A0A1I8HVN2"/>
<feature type="region of interest" description="Disordered" evidence="6">
    <location>
        <begin position="244"/>
        <end position="295"/>
    </location>
</feature>
<evidence type="ECO:0000313" key="9">
    <source>
        <dbReference type="WBParaSite" id="maker-uti_cns_0008086-snap-gene-0.8-mRNA-1"/>
    </source>
</evidence>
<evidence type="ECO:0000256" key="4">
    <source>
        <dbReference type="ARBA" id="ARBA00022989"/>
    </source>
</evidence>
<comment type="subcellular location">
    <subcellularLocation>
        <location evidence="1">Membrane</location>
        <topology evidence="1">Multi-pass membrane protein</topology>
    </subcellularLocation>
</comment>
<dbReference type="GO" id="GO:0035725">
    <property type="term" value="P:sodium ion transmembrane transport"/>
    <property type="evidence" value="ECO:0007669"/>
    <property type="project" value="TreeGrafter"/>
</dbReference>
<evidence type="ECO:0000256" key="1">
    <source>
        <dbReference type="ARBA" id="ARBA00004141"/>
    </source>
</evidence>
<keyword evidence="3 7" id="KW-0812">Transmembrane</keyword>
<dbReference type="PANTHER" id="PTHR11616">
    <property type="entry name" value="SODIUM/CHLORIDE DEPENDENT TRANSPORTER"/>
    <property type="match status" value="1"/>
</dbReference>
<keyword evidence="5 7" id="KW-0472">Membrane</keyword>
<accession>A0A1I8HVN2</accession>
<dbReference type="PROSITE" id="PS50267">
    <property type="entry name" value="NA_NEUROTRAN_SYMP_3"/>
    <property type="match status" value="1"/>
</dbReference>
<evidence type="ECO:0000256" key="2">
    <source>
        <dbReference type="ARBA" id="ARBA00022448"/>
    </source>
</evidence>
<feature type="region of interest" description="Disordered" evidence="6">
    <location>
        <begin position="318"/>
        <end position="360"/>
    </location>
</feature>
<feature type="compositionally biased region" description="Polar residues" evidence="6">
    <location>
        <begin position="318"/>
        <end position="330"/>
    </location>
</feature>
<feature type="compositionally biased region" description="Basic and acidic residues" evidence="6">
    <location>
        <begin position="716"/>
        <end position="726"/>
    </location>
</feature>
<organism evidence="8 9">
    <name type="scientific">Macrostomum lignano</name>
    <dbReference type="NCBI Taxonomy" id="282301"/>
    <lineage>
        <taxon>Eukaryota</taxon>
        <taxon>Metazoa</taxon>
        <taxon>Spiralia</taxon>
        <taxon>Lophotrochozoa</taxon>
        <taxon>Platyhelminthes</taxon>
        <taxon>Rhabditophora</taxon>
        <taxon>Macrostomorpha</taxon>
        <taxon>Macrostomida</taxon>
        <taxon>Macrostomidae</taxon>
        <taxon>Macrostomum</taxon>
    </lineage>
</organism>
<feature type="compositionally biased region" description="Low complexity" evidence="6">
    <location>
        <begin position="331"/>
        <end position="343"/>
    </location>
</feature>
<feature type="transmembrane region" description="Helical" evidence="7">
    <location>
        <begin position="105"/>
        <end position="126"/>
    </location>
</feature>
<evidence type="ECO:0000256" key="6">
    <source>
        <dbReference type="SAM" id="MobiDB-lite"/>
    </source>
</evidence>
<name>A0A1I8HVN2_9PLAT</name>
<feature type="region of interest" description="Disordered" evidence="6">
    <location>
        <begin position="386"/>
        <end position="472"/>
    </location>
</feature>
<feature type="compositionally biased region" description="Basic and acidic residues" evidence="6">
    <location>
        <begin position="456"/>
        <end position="466"/>
    </location>
</feature>
<feature type="compositionally biased region" description="Basic residues" evidence="6">
    <location>
        <begin position="415"/>
        <end position="428"/>
    </location>
</feature>
<dbReference type="GO" id="GO:0005886">
    <property type="term" value="C:plasma membrane"/>
    <property type="evidence" value="ECO:0007669"/>
    <property type="project" value="TreeGrafter"/>
</dbReference>
<evidence type="ECO:0000313" key="8">
    <source>
        <dbReference type="Proteomes" id="UP000095280"/>
    </source>
</evidence>
<dbReference type="InterPro" id="IPR000175">
    <property type="entry name" value="Na/ntran_symport"/>
</dbReference>
<feature type="transmembrane region" description="Helical" evidence="7">
    <location>
        <begin position="20"/>
        <end position="53"/>
    </location>
</feature>
<dbReference type="GO" id="GO:0006865">
    <property type="term" value="P:amino acid transport"/>
    <property type="evidence" value="ECO:0007669"/>
    <property type="project" value="TreeGrafter"/>
</dbReference>
<feature type="region of interest" description="Disordered" evidence="6">
    <location>
        <begin position="708"/>
        <end position="734"/>
    </location>
</feature>
<feature type="transmembrane region" description="Helical" evidence="7">
    <location>
        <begin position="146"/>
        <end position="166"/>
    </location>
</feature>
<evidence type="ECO:0000256" key="3">
    <source>
        <dbReference type="ARBA" id="ARBA00022692"/>
    </source>
</evidence>
<keyword evidence="4 7" id="KW-1133">Transmembrane helix</keyword>
<sequence length="981" mass="104754">AFAAYSALLCWQPAWLSGILFLTAAIITFLNLAICADCLSAVAFTATSGALRLCGGRPISFHDLLRVGGEGLRVWWLPAFCLGMAGLQLPLSTSAGFHLVELLDAYGIAWSVALLCLMELATVSWVFGVQQFSAIIKIMLRGNLSLWWKVCWTVLSPAALIANLVIKWFKKPNEVGLPLPSWTINASYVLEFLPLLPLPVCIVYYLVFTAKGSFSQRLTALVAINKSMFNGEEFNKQVYGHRTTDDPIAESTAGPSAVTEGADERSAGATADDADGSGGGASSTPNGKINHRRLTSKRRVSIYGNEFAIRMDSTSSKMQFSRLSGQQQPLSTVHSLASTSSSTRRAYNKSSSSAGSGSRKLDLKGMMAAQRNSAVLPLVSLAISGGGGGGGGSSVKNSESAGACGQCRAQTSKPQQKRLRSPLRRHWRTQAFRPARHAETARHKRSSLEEGETDEVPSREDSDSHSVTRRCSRRQRLYSERWPRHTNQIQSRKPDSRKGCCKADTESRLQYTMSGSISRRLTKSSKATQWQRLGAFRMYCTRPGWSITTGSGCRHSSQCCFFDRPSQRVRQCRWRLPTVPWQAQRRRSGPDEAPSRQIRQTGVSSGFWDSIGEQLLLEARVPRVPDHQVAEHVADAGSGSGYADCGSAGADVLGGLVDVATDSARVQAGCGCRGGAAQKQRAGQREGAAGRADCKALHGDWLAAAGGCGNESVENEEGHHEAEQSHSLRQGESQDSIGEQLLLEAGVPRVPDHQVAEHVADAGSGSGYADCGSAGADVLGGLVDVATDGARVQAGCGCRGGAAQKQRAGQREGAAGRADCEALHGDWLAAAGGCGNGSGKPLWLLASYHARQLASDPINFISGQLHLGVAFSGSLGQVFAQRRRRHSRLRRRRRPGQRGEQAINKAASGIVQPIASGPANIQQLGQLLGGLSCRLLCLSGQALPVLQLAALNLLTVLQGSKLLSGLLSALLSIGGLPDHFR</sequence>
<dbReference type="SUPFAM" id="SSF161070">
    <property type="entry name" value="SNF-like"/>
    <property type="match status" value="1"/>
</dbReference>
<proteinExistence type="predicted"/>
<dbReference type="Pfam" id="PF00209">
    <property type="entry name" value="SNF"/>
    <property type="match status" value="1"/>
</dbReference>
<feature type="compositionally biased region" description="Basic and acidic residues" evidence="6">
    <location>
        <begin position="492"/>
        <end position="501"/>
    </location>
</feature>
<dbReference type="PANTHER" id="PTHR11616:SF240">
    <property type="entry name" value="BLOATED TUBULES, ISOFORM B-RELATED"/>
    <property type="match status" value="1"/>
</dbReference>
<dbReference type="WBParaSite" id="maker-uti_cns_0008086-snap-gene-0.8-mRNA-1">
    <property type="protein sequence ID" value="maker-uti_cns_0008086-snap-gene-0.8-mRNA-1"/>
    <property type="gene ID" value="maker-uti_cns_0008086-snap-gene-0.8"/>
</dbReference>
<dbReference type="Proteomes" id="UP000095280">
    <property type="component" value="Unplaced"/>
</dbReference>
<keyword evidence="8" id="KW-1185">Reference proteome</keyword>
<keyword evidence="2" id="KW-0813">Transport</keyword>
<evidence type="ECO:0000256" key="5">
    <source>
        <dbReference type="ARBA" id="ARBA00023136"/>
    </source>
</evidence>
<dbReference type="InterPro" id="IPR037272">
    <property type="entry name" value="SNS_sf"/>
</dbReference>
<reference evidence="9" key="1">
    <citation type="submission" date="2016-11" db="UniProtKB">
        <authorList>
            <consortium name="WormBaseParasite"/>
        </authorList>
    </citation>
    <scope>IDENTIFICATION</scope>
</reference>
<feature type="transmembrane region" description="Helical" evidence="7">
    <location>
        <begin position="186"/>
        <end position="207"/>
    </location>
</feature>